<evidence type="ECO:0000313" key="8">
    <source>
        <dbReference type="Proteomes" id="UP000323594"/>
    </source>
</evidence>
<dbReference type="Proteomes" id="UP000323594">
    <property type="component" value="Chromosome"/>
</dbReference>
<dbReference type="SFLD" id="SFLDG01135">
    <property type="entry name" value="C1.5.6:_HAD__Beta-PGM__Phospha"/>
    <property type="match status" value="1"/>
</dbReference>
<dbReference type="RefSeq" id="WP_002700044.1">
    <property type="nucleotide sequence ID" value="NZ_CDNC01000001.1"/>
</dbReference>
<dbReference type="Gene3D" id="3.40.50.1000">
    <property type="entry name" value="HAD superfamily/HAD-like"/>
    <property type="match status" value="1"/>
</dbReference>
<evidence type="ECO:0000313" key="6">
    <source>
        <dbReference type="EMBL" id="QEJ97829.1"/>
    </source>
</evidence>
<dbReference type="Proteomes" id="UP000042527">
    <property type="component" value="Unassembled WGS sequence"/>
</dbReference>
<dbReference type="GO" id="GO:0008967">
    <property type="term" value="F:phosphoglycolate phosphatase activity"/>
    <property type="evidence" value="ECO:0007669"/>
    <property type="project" value="UniProtKB-EC"/>
</dbReference>
<keyword evidence="5" id="KW-0378">Hydrolase</keyword>
<dbReference type="InterPro" id="IPR041492">
    <property type="entry name" value="HAD_2"/>
</dbReference>
<name>A0A0B7GTT1_TREPH</name>
<reference evidence="6 8" key="3">
    <citation type="submission" date="2019-08" db="EMBL/GenBank/DDBJ databases">
        <authorList>
            <person name="Kuhnert P."/>
        </authorList>
    </citation>
    <scope>NUCLEOTIDE SEQUENCE [LARGE SCALE GENOMIC DNA]</scope>
    <source>
        <strain evidence="6 8">B36.5</strain>
    </source>
</reference>
<dbReference type="EC" id="3.1.3.18" evidence="4"/>
<comment type="similarity">
    <text evidence="3">Belongs to the HAD-like hydrolase superfamily. CbbY/CbbZ/Gph/YieH family.</text>
</comment>
<organism evidence="5 7">
    <name type="scientific">Treponema phagedenis</name>
    <dbReference type="NCBI Taxonomy" id="162"/>
    <lineage>
        <taxon>Bacteria</taxon>
        <taxon>Pseudomonadati</taxon>
        <taxon>Spirochaetota</taxon>
        <taxon>Spirochaetia</taxon>
        <taxon>Spirochaetales</taxon>
        <taxon>Treponemataceae</taxon>
        <taxon>Treponema</taxon>
    </lineage>
</organism>
<evidence type="ECO:0000256" key="3">
    <source>
        <dbReference type="ARBA" id="ARBA00006171"/>
    </source>
</evidence>
<evidence type="ECO:0000256" key="1">
    <source>
        <dbReference type="ARBA" id="ARBA00000830"/>
    </source>
</evidence>
<dbReference type="InterPro" id="IPR023198">
    <property type="entry name" value="PGP-like_dom2"/>
</dbReference>
<dbReference type="SFLD" id="SFLDG01129">
    <property type="entry name" value="C1.5:_HAD__Beta-PGM__Phosphata"/>
    <property type="match status" value="1"/>
</dbReference>
<dbReference type="PANTHER" id="PTHR43434">
    <property type="entry name" value="PHOSPHOGLYCOLATE PHOSPHATASE"/>
    <property type="match status" value="1"/>
</dbReference>
<dbReference type="PRINTS" id="PR00413">
    <property type="entry name" value="HADHALOGNASE"/>
</dbReference>
<dbReference type="GO" id="GO:0006281">
    <property type="term" value="P:DNA repair"/>
    <property type="evidence" value="ECO:0007669"/>
    <property type="project" value="TreeGrafter"/>
</dbReference>
<proteinExistence type="inferred from homology"/>
<gene>
    <name evidence="6" type="ORF">FUT82_07355</name>
    <name evidence="5" type="ORF">TPHV1_10058</name>
</gene>
<dbReference type="NCBIfam" id="TIGR01549">
    <property type="entry name" value="HAD-SF-IA-v1"/>
    <property type="match status" value="1"/>
</dbReference>
<evidence type="ECO:0000313" key="7">
    <source>
        <dbReference type="Proteomes" id="UP000042527"/>
    </source>
</evidence>
<evidence type="ECO:0000256" key="2">
    <source>
        <dbReference type="ARBA" id="ARBA00004818"/>
    </source>
</evidence>
<reference evidence="7" key="1">
    <citation type="submission" date="2015-01" db="EMBL/GenBank/DDBJ databases">
        <authorList>
            <person name="Manzoor Shahid"/>
            <person name="Zubair Saima"/>
        </authorList>
    </citation>
    <scope>NUCLEOTIDE SEQUENCE [LARGE SCALE GENOMIC DNA]</scope>
    <source>
        <strain evidence="7">V1</strain>
    </source>
</reference>
<comment type="catalytic activity">
    <reaction evidence="1">
        <text>2-phosphoglycolate + H2O = glycolate + phosphate</text>
        <dbReference type="Rhea" id="RHEA:14369"/>
        <dbReference type="ChEBI" id="CHEBI:15377"/>
        <dbReference type="ChEBI" id="CHEBI:29805"/>
        <dbReference type="ChEBI" id="CHEBI:43474"/>
        <dbReference type="ChEBI" id="CHEBI:58033"/>
        <dbReference type="EC" id="3.1.3.18"/>
    </reaction>
</comment>
<dbReference type="AlphaFoldDB" id="A0A0B7GTT1"/>
<sequence length="216" mass="24457">MIKACIFDLDGTLIDSLDSIHYFVNTETAKHGISPVPRETFRYFVGDGAKILIQRVLAYHNINDKELEQKIIRDYNAAYDSNYMYLCTVYEGIHELIAELKKKNIRLSVLSNKPHPTTEKIVTAFFGEGTFSPLFGQREGVPIKPNPQAIYEILDILQVKNEECLYIGDTSIDINTGNAAGLPTIGVLWGFRDRENLEKAGAKTIIQKPMDLLRYL</sequence>
<evidence type="ECO:0000313" key="5">
    <source>
        <dbReference type="EMBL" id="CEM60390.1"/>
    </source>
</evidence>
<accession>A0A0B7GTT1</accession>
<reference evidence="5" key="2">
    <citation type="submission" date="2015-01" db="EMBL/GenBank/DDBJ databases">
        <authorList>
            <person name="Xiang T."/>
            <person name="Song Y."/>
            <person name="Huang L."/>
            <person name="Wang B."/>
            <person name="Wu P."/>
        </authorList>
    </citation>
    <scope>NUCLEOTIDE SEQUENCE [LARGE SCALE GENOMIC DNA]</scope>
    <source>
        <strain evidence="5">V1</strain>
    </source>
</reference>
<comment type="pathway">
    <text evidence="2">Organic acid metabolism; glycolate biosynthesis; glycolate from 2-phosphoglycolate: step 1/1.</text>
</comment>
<dbReference type="SFLD" id="SFLDS00003">
    <property type="entry name" value="Haloacid_Dehalogenase"/>
    <property type="match status" value="1"/>
</dbReference>
<dbReference type="InterPro" id="IPR036412">
    <property type="entry name" value="HAD-like_sf"/>
</dbReference>
<keyword evidence="7" id="KW-1185">Reference proteome</keyword>
<evidence type="ECO:0000256" key="4">
    <source>
        <dbReference type="ARBA" id="ARBA00013078"/>
    </source>
</evidence>
<dbReference type="PANTHER" id="PTHR43434:SF1">
    <property type="entry name" value="PHOSPHOGLYCOLATE PHOSPHATASE"/>
    <property type="match status" value="1"/>
</dbReference>
<dbReference type="SUPFAM" id="SSF56784">
    <property type="entry name" value="HAD-like"/>
    <property type="match status" value="1"/>
</dbReference>
<dbReference type="EMBL" id="CDNC01000001">
    <property type="protein sequence ID" value="CEM60390.1"/>
    <property type="molecule type" value="Genomic_DNA"/>
</dbReference>
<dbReference type="InterPro" id="IPR023214">
    <property type="entry name" value="HAD_sf"/>
</dbReference>
<dbReference type="GO" id="GO:0005829">
    <property type="term" value="C:cytosol"/>
    <property type="evidence" value="ECO:0007669"/>
    <property type="project" value="TreeGrafter"/>
</dbReference>
<dbReference type="Gene3D" id="1.10.150.240">
    <property type="entry name" value="Putative phosphatase, domain 2"/>
    <property type="match status" value="1"/>
</dbReference>
<dbReference type="InterPro" id="IPR006439">
    <property type="entry name" value="HAD-SF_hydro_IA"/>
</dbReference>
<dbReference type="EMBL" id="CP042817">
    <property type="protein sequence ID" value="QEJ97829.1"/>
    <property type="molecule type" value="Genomic_DNA"/>
</dbReference>
<dbReference type="OrthoDB" id="9807630at2"/>
<dbReference type="GeneID" id="57753574"/>
<dbReference type="Pfam" id="PF13419">
    <property type="entry name" value="HAD_2"/>
    <property type="match status" value="1"/>
</dbReference>
<protein>
    <recommendedName>
        <fullName evidence="4">phosphoglycolate phosphatase</fullName>
        <ecNumber evidence="4">3.1.3.18</ecNumber>
    </recommendedName>
</protein>
<dbReference type="InterPro" id="IPR050155">
    <property type="entry name" value="HAD-like_hydrolase_sf"/>
</dbReference>
<dbReference type="FunFam" id="3.40.50.1000:FF:000022">
    <property type="entry name" value="Phosphoglycolate phosphatase"/>
    <property type="match status" value="1"/>
</dbReference>